<gene>
    <name evidence="1" type="primary">Dper\GL20541</name>
    <name evidence="1" type="ORF">Dper_GL20541</name>
</gene>
<proteinExistence type="predicted"/>
<organism evidence="2">
    <name type="scientific">Drosophila persimilis</name>
    <name type="common">Fruit fly</name>
    <dbReference type="NCBI Taxonomy" id="7234"/>
    <lineage>
        <taxon>Eukaryota</taxon>
        <taxon>Metazoa</taxon>
        <taxon>Ecdysozoa</taxon>
        <taxon>Arthropoda</taxon>
        <taxon>Hexapoda</taxon>
        <taxon>Insecta</taxon>
        <taxon>Pterygota</taxon>
        <taxon>Neoptera</taxon>
        <taxon>Endopterygota</taxon>
        <taxon>Diptera</taxon>
        <taxon>Brachycera</taxon>
        <taxon>Muscomorpha</taxon>
        <taxon>Ephydroidea</taxon>
        <taxon>Drosophilidae</taxon>
        <taxon>Drosophila</taxon>
        <taxon>Sophophora</taxon>
    </lineage>
</organism>
<dbReference type="KEGG" id="dpe:6589000"/>
<reference evidence="1 2" key="1">
    <citation type="journal article" date="2007" name="Nature">
        <title>Evolution of genes and genomes on the Drosophila phylogeny.</title>
        <authorList>
            <consortium name="Drosophila 12 Genomes Consortium"/>
            <person name="Clark A.G."/>
            <person name="Eisen M.B."/>
            <person name="Smith D.R."/>
            <person name="Bergman C.M."/>
            <person name="Oliver B."/>
            <person name="Markow T.A."/>
            <person name="Kaufman T.C."/>
            <person name="Kellis M."/>
            <person name="Gelbart W."/>
            <person name="Iyer V.N."/>
            <person name="Pollard D.A."/>
            <person name="Sackton T.B."/>
            <person name="Larracuente A.M."/>
            <person name="Singh N.D."/>
            <person name="Abad J.P."/>
            <person name="Abt D.N."/>
            <person name="Adryan B."/>
            <person name="Aguade M."/>
            <person name="Akashi H."/>
            <person name="Anderson W.W."/>
            <person name="Aquadro C.F."/>
            <person name="Ardell D.H."/>
            <person name="Arguello R."/>
            <person name="Artieri C.G."/>
            <person name="Barbash D.A."/>
            <person name="Barker D."/>
            <person name="Barsanti P."/>
            <person name="Batterham P."/>
            <person name="Batzoglou S."/>
            <person name="Begun D."/>
            <person name="Bhutkar A."/>
            <person name="Blanco E."/>
            <person name="Bosak S.A."/>
            <person name="Bradley R.K."/>
            <person name="Brand A.D."/>
            <person name="Brent M.R."/>
            <person name="Brooks A.N."/>
            <person name="Brown R.H."/>
            <person name="Butlin R.K."/>
            <person name="Caggese C."/>
            <person name="Calvi B.R."/>
            <person name="Bernardo de Carvalho A."/>
            <person name="Caspi A."/>
            <person name="Castrezana S."/>
            <person name="Celniker S.E."/>
            <person name="Chang J.L."/>
            <person name="Chapple C."/>
            <person name="Chatterji S."/>
            <person name="Chinwalla A."/>
            <person name="Civetta A."/>
            <person name="Clifton S.W."/>
            <person name="Comeron J.M."/>
            <person name="Costello J.C."/>
            <person name="Coyne J.A."/>
            <person name="Daub J."/>
            <person name="David R.G."/>
            <person name="Delcher A.L."/>
            <person name="Delehaunty K."/>
            <person name="Do C.B."/>
            <person name="Ebling H."/>
            <person name="Edwards K."/>
            <person name="Eickbush T."/>
            <person name="Evans J.D."/>
            <person name="Filipski A."/>
            <person name="Findeiss S."/>
            <person name="Freyhult E."/>
            <person name="Fulton L."/>
            <person name="Fulton R."/>
            <person name="Garcia A.C."/>
            <person name="Gardiner A."/>
            <person name="Garfield D.A."/>
            <person name="Garvin B.E."/>
            <person name="Gibson G."/>
            <person name="Gilbert D."/>
            <person name="Gnerre S."/>
            <person name="Godfrey J."/>
            <person name="Good R."/>
            <person name="Gotea V."/>
            <person name="Gravely B."/>
            <person name="Greenberg A.J."/>
            <person name="Griffiths-Jones S."/>
            <person name="Gross S."/>
            <person name="Guigo R."/>
            <person name="Gustafson E.A."/>
            <person name="Haerty W."/>
            <person name="Hahn M.W."/>
            <person name="Halligan D.L."/>
            <person name="Halpern A.L."/>
            <person name="Halter G.M."/>
            <person name="Han M.V."/>
            <person name="Heger A."/>
            <person name="Hillier L."/>
            <person name="Hinrichs A.S."/>
            <person name="Holmes I."/>
            <person name="Hoskins R.A."/>
            <person name="Hubisz M.J."/>
            <person name="Hultmark D."/>
            <person name="Huntley M.A."/>
            <person name="Jaffe D.B."/>
            <person name="Jagadeeshan S."/>
            <person name="Jeck W.R."/>
            <person name="Johnson J."/>
            <person name="Jones C.D."/>
            <person name="Jordan W.C."/>
            <person name="Karpen G.H."/>
            <person name="Kataoka E."/>
            <person name="Keightley P.D."/>
            <person name="Kheradpour P."/>
            <person name="Kirkness E.F."/>
            <person name="Koerich L.B."/>
            <person name="Kristiansen K."/>
            <person name="Kudrna D."/>
            <person name="Kulathinal R.J."/>
            <person name="Kumar S."/>
            <person name="Kwok R."/>
            <person name="Lander E."/>
            <person name="Langley C.H."/>
            <person name="Lapoint R."/>
            <person name="Lazzaro B.P."/>
            <person name="Lee S.J."/>
            <person name="Levesque L."/>
            <person name="Li R."/>
            <person name="Lin C.F."/>
            <person name="Lin M.F."/>
            <person name="Lindblad-Toh K."/>
            <person name="Llopart A."/>
            <person name="Long M."/>
            <person name="Low L."/>
            <person name="Lozovsky E."/>
            <person name="Lu J."/>
            <person name="Luo M."/>
            <person name="Machado C.A."/>
            <person name="Makalowski W."/>
            <person name="Marzo M."/>
            <person name="Matsuda M."/>
            <person name="Matzkin L."/>
            <person name="McAllister B."/>
            <person name="McBride C.S."/>
            <person name="McKernan B."/>
            <person name="McKernan K."/>
            <person name="Mendez-Lago M."/>
            <person name="Minx P."/>
            <person name="Mollenhauer M.U."/>
            <person name="Montooth K."/>
            <person name="Mount S.M."/>
            <person name="Mu X."/>
            <person name="Myers E."/>
            <person name="Negre B."/>
            <person name="Newfeld S."/>
            <person name="Nielsen R."/>
            <person name="Noor M.A."/>
            <person name="O'Grady P."/>
            <person name="Pachter L."/>
            <person name="Papaceit M."/>
            <person name="Parisi M.J."/>
            <person name="Parisi M."/>
            <person name="Parts L."/>
            <person name="Pedersen J.S."/>
            <person name="Pesole G."/>
            <person name="Phillippy A.M."/>
            <person name="Ponting C.P."/>
            <person name="Pop M."/>
            <person name="Porcelli D."/>
            <person name="Powell J.R."/>
            <person name="Prohaska S."/>
            <person name="Pruitt K."/>
            <person name="Puig M."/>
            <person name="Quesneville H."/>
            <person name="Ram K.R."/>
            <person name="Rand D."/>
            <person name="Rasmussen M.D."/>
            <person name="Reed L.K."/>
            <person name="Reenan R."/>
            <person name="Reily A."/>
            <person name="Remington K.A."/>
            <person name="Rieger T.T."/>
            <person name="Ritchie M.G."/>
            <person name="Robin C."/>
            <person name="Rogers Y.H."/>
            <person name="Rohde C."/>
            <person name="Rozas J."/>
            <person name="Rubenfield M.J."/>
            <person name="Ruiz A."/>
            <person name="Russo S."/>
            <person name="Salzberg S.L."/>
            <person name="Sanchez-Gracia A."/>
            <person name="Saranga D.J."/>
            <person name="Sato H."/>
            <person name="Schaeffer S.W."/>
            <person name="Schatz M.C."/>
            <person name="Schlenke T."/>
            <person name="Schwartz R."/>
            <person name="Segarra C."/>
            <person name="Singh R.S."/>
            <person name="Sirot L."/>
            <person name="Sirota M."/>
            <person name="Sisneros N.B."/>
            <person name="Smith C.D."/>
            <person name="Smith T.F."/>
            <person name="Spieth J."/>
            <person name="Stage D.E."/>
            <person name="Stark A."/>
            <person name="Stephan W."/>
            <person name="Strausberg R.L."/>
            <person name="Strempel S."/>
            <person name="Sturgill D."/>
            <person name="Sutton G."/>
            <person name="Sutton G.G."/>
            <person name="Tao W."/>
            <person name="Teichmann S."/>
            <person name="Tobari Y.N."/>
            <person name="Tomimura Y."/>
            <person name="Tsolas J.M."/>
            <person name="Valente V.L."/>
            <person name="Venter E."/>
            <person name="Venter J.C."/>
            <person name="Vicario S."/>
            <person name="Vieira F.G."/>
            <person name="Vilella A.J."/>
            <person name="Villasante A."/>
            <person name="Walenz B."/>
            <person name="Wang J."/>
            <person name="Wasserman M."/>
            <person name="Watts T."/>
            <person name="Wilson D."/>
            <person name="Wilson R.K."/>
            <person name="Wing R.A."/>
            <person name="Wolfner M.F."/>
            <person name="Wong A."/>
            <person name="Wong G.K."/>
            <person name="Wu C.I."/>
            <person name="Wu G."/>
            <person name="Yamamoto D."/>
            <person name="Yang H.P."/>
            <person name="Yang S.P."/>
            <person name="Yorke J.A."/>
            <person name="Yoshida K."/>
            <person name="Zdobnov E."/>
            <person name="Zhang P."/>
            <person name="Zhang Y."/>
            <person name="Zimin A.V."/>
            <person name="Baldwin J."/>
            <person name="Abdouelleil A."/>
            <person name="Abdulkadir J."/>
            <person name="Abebe A."/>
            <person name="Abera B."/>
            <person name="Abreu J."/>
            <person name="Acer S.C."/>
            <person name="Aftuck L."/>
            <person name="Alexander A."/>
            <person name="An P."/>
            <person name="Anderson E."/>
            <person name="Anderson S."/>
            <person name="Arachi H."/>
            <person name="Azer M."/>
            <person name="Bachantsang P."/>
            <person name="Barry A."/>
            <person name="Bayul T."/>
            <person name="Berlin A."/>
            <person name="Bessette D."/>
            <person name="Bloom T."/>
            <person name="Blye J."/>
            <person name="Boguslavskiy L."/>
            <person name="Bonnet C."/>
            <person name="Boukhgalter B."/>
            <person name="Bourzgui I."/>
            <person name="Brown A."/>
            <person name="Cahill P."/>
            <person name="Channer S."/>
            <person name="Cheshatsang Y."/>
            <person name="Chuda L."/>
            <person name="Citroen M."/>
            <person name="Collymore A."/>
            <person name="Cooke P."/>
            <person name="Costello M."/>
            <person name="D'Aco K."/>
            <person name="Daza R."/>
            <person name="De Haan G."/>
            <person name="DeGray S."/>
            <person name="DeMaso C."/>
            <person name="Dhargay N."/>
            <person name="Dooley K."/>
            <person name="Dooley E."/>
            <person name="Doricent M."/>
            <person name="Dorje P."/>
            <person name="Dorjee K."/>
            <person name="Dupes A."/>
            <person name="Elong R."/>
            <person name="Falk J."/>
            <person name="Farina A."/>
            <person name="Faro S."/>
            <person name="Ferguson D."/>
            <person name="Fisher S."/>
            <person name="Foley C.D."/>
            <person name="Franke A."/>
            <person name="Friedrich D."/>
            <person name="Gadbois L."/>
            <person name="Gearin G."/>
            <person name="Gearin C.R."/>
            <person name="Giannoukos G."/>
            <person name="Goode T."/>
            <person name="Graham J."/>
            <person name="Grandbois E."/>
            <person name="Grewal S."/>
            <person name="Gyaltsen K."/>
            <person name="Hafez N."/>
            <person name="Hagos B."/>
            <person name="Hall J."/>
            <person name="Henson C."/>
            <person name="Hollinger A."/>
            <person name="Honan T."/>
            <person name="Huard M.D."/>
            <person name="Hughes L."/>
            <person name="Hurhula B."/>
            <person name="Husby M.E."/>
            <person name="Kamat A."/>
            <person name="Kanga B."/>
            <person name="Kashin S."/>
            <person name="Khazanovich D."/>
            <person name="Kisner P."/>
            <person name="Lance K."/>
            <person name="Lara M."/>
            <person name="Lee W."/>
            <person name="Lennon N."/>
            <person name="Letendre F."/>
            <person name="LeVine R."/>
            <person name="Lipovsky A."/>
            <person name="Liu X."/>
            <person name="Liu J."/>
            <person name="Liu S."/>
            <person name="Lokyitsang T."/>
            <person name="Lokyitsang Y."/>
            <person name="Lubonja R."/>
            <person name="Lui A."/>
            <person name="MacDonald P."/>
            <person name="Magnisalis V."/>
            <person name="Maru K."/>
            <person name="Matthews C."/>
            <person name="McCusker W."/>
            <person name="McDonough S."/>
            <person name="Mehta T."/>
            <person name="Meldrim J."/>
            <person name="Meneus L."/>
            <person name="Mihai O."/>
            <person name="Mihalev A."/>
            <person name="Mihova T."/>
            <person name="Mittelman R."/>
            <person name="Mlenga V."/>
            <person name="Montmayeur A."/>
            <person name="Mulrain L."/>
            <person name="Navidi A."/>
            <person name="Naylor J."/>
            <person name="Negash T."/>
            <person name="Nguyen T."/>
            <person name="Nguyen N."/>
            <person name="Nicol R."/>
            <person name="Norbu C."/>
            <person name="Norbu N."/>
            <person name="Novod N."/>
            <person name="O'Neill B."/>
            <person name="Osman S."/>
            <person name="Markiewicz E."/>
            <person name="Oyono O.L."/>
            <person name="Patti C."/>
            <person name="Phunkhang P."/>
            <person name="Pierre F."/>
            <person name="Priest M."/>
            <person name="Raghuraman S."/>
            <person name="Rege F."/>
            <person name="Reyes R."/>
            <person name="Rise C."/>
            <person name="Rogov P."/>
            <person name="Ross K."/>
            <person name="Ryan E."/>
            <person name="Settipalli S."/>
            <person name="Shea T."/>
            <person name="Sherpa N."/>
            <person name="Shi L."/>
            <person name="Shih D."/>
            <person name="Sparrow T."/>
            <person name="Spaulding J."/>
            <person name="Stalker J."/>
            <person name="Stange-Thomann N."/>
            <person name="Stavropoulos S."/>
            <person name="Stone C."/>
            <person name="Strader C."/>
            <person name="Tesfaye S."/>
            <person name="Thomson T."/>
            <person name="Thoulutsang Y."/>
            <person name="Thoulutsang D."/>
            <person name="Topham K."/>
            <person name="Topping I."/>
            <person name="Tsamla T."/>
            <person name="Vassiliev H."/>
            <person name="Vo A."/>
            <person name="Wangchuk T."/>
            <person name="Wangdi T."/>
            <person name="Weiand M."/>
            <person name="Wilkinson J."/>
            <person name="Wilson A."/>
            <person name="Yadav S."/>
            <person name="Young G."/>
            <person name="Yu Q."/>
            <person name="Zembek L."/>
            <person name="Zhong D."/>
            <person name="Zimmer A."/>
            <person name="Zwirko Z."/>
            <person name="Jaffe D.B."/>
            <person name="Alvarez P."/>
            <person name="Brockman W."/>
            <person name="Butler J."/>
            <person name="Chin C."/>
            <person name="Gnerre S."/>
            <person name="Grabherr M."/>
            <person name="Kleber M."/>
            <person name="Mauceli E."/>
            <person name="MacCallum I."/>
        </authorList>
    </citation>
    <scope>NUCLEOTIDE SEQUENCE [LARGE SCALE GENOMIC DNA]</scope>
    <source>
        <strain evidence="2">MSH-3 / Tucson 14011-0111.49</strain>
    </source>
</reference>
<dbReference type="AlphaFoldDB" id="B4G764"/>
<protein>
    <submittedName>
        <fullName evidence="1">GL20541</fullName>
    </submittedName>
</protein>
<evidence type="ECO:0000313" key="2">
    <source>
        <dbReference type="Proteomes" id="UP000008744"/>
    </source>
</evidence>
<accession>B4G764</accession>
<dbReference type="STRING" id="7234.B4G764"/>
<dbReference type="Proteomes" id="UP000008744">
    <property type="component" value="Unassembled WGS sequence"/>
</dbReference>
<dbReference type="HOGENOM" id="CLU_2778541_0_0_1"/>
<sequence length="69" mass="8611">MSNPYFDEYENLEVHELMLKDRPRQIAYWQCHSGQQRHIKDKSCIRCWCWYWDTFQLSVQRQEPGWSMP</sequence>
<keyword evidence="2" id="KW-1185">Reference proteome</keyword>
<dbReference type="EMBL" id="CH479180">
    <property type="protein sequence ID" value="EDW28318.1"/>
    <property type="molecule type" value="Genomic_DNA"/>
</dbReference>
<dbReference type="OrthoDB" id="7848332at2759"/>
<evidence type="ECO:0000313" key="1">
    <source>
        <dbReference type="EMBL" id="EDW28318.1"/>
    </source>
</evidence>
<dbReference type="SMR" id="B4G764"/>
<name>B4G764_DROPE</name>